<organism evidence="2 3">
    <name type="scientific">Maioricimonas rarisocia</name>
    <dbReference type="NCBI Taxonomy" id="2528026"/>
    <lineage>
        <taxon>Bacteria</taxon>
        <taxon>Pseudomonadati</taxon>
        <taxon>Planctomycetota</taxon>
        <taxon>Planctomycetia</taxon>
        <taxon>Planctomycetales</taxon>
        <taxon>Planctomycetaceae</taxon>
        <taxon>Maioricimonas</taxon>
    </lineage>
</organism>
<comment type="catalytic activity">
    <reaction evidence="1">
        <text>L-glutamyl-tRNA(Gln) + L-glutamine + ATP + H2O = L-glutaminyl-tRNA(Gln) + L-glutamate + ADP + phosphate + H(+)</text>
        <dbReference type="Rhea" id="RHEA:17521"/>
        <dbReference type="Rhea" id="RHEA-COMP:9681"/>
        <dbReference type="Rhea" id="RHEA-COMP:9684"/>
        <dbReference type="ChEBI" id="CHEBI:15377"/>
        <dbReference type="ChEBI" id="CHEBI:15378"/>
        <dbReference type="ChEBI" id="CHEBI:29985"/>
        <dbReference type="ChEBI" id="CHEBI:30616"/>
        <dbReference type="ChEBI" id="CHEBI:43474"/>
        <dbReference type="ChEBI" id="CHEBI:58359"/>
        <dbReference type="ChEBI" id="CHEBI:78520"/>
        <dbReference type="ChEBI" id="CHEBI:78521"/>
        <dbReference type="ChEBI" id="CHEBI:456216"/>
    </reaction>
</comment>
<keyword evidence="1 2" id="KW-0436">Ligase</keyword>
<dbReference type="InterPro" id="IPR036113">
    <property type="entry name" value="Asp/Glu-ADT_sf_sub_c"/>
</dbReference>
<dbReference type="PANTHER" id="PTHR15004:SF0">
    <property type="entry name" value="GLUTAMYL-TRNA(GLN) AMIDOTRANSFERASE SUBUNIT C, MITOCHONDRIAL"/>
    <property type="match status" value="1"/>
</dbReference>
<evidence type="ECO:0000256" key="1">
    <source>
        <dbReference type="HAMAP-Rule" id="MF_00122"/>
    </source>
</evidence>
<dbReference type="KEGG" id="mri:Mal4_42990"/>
<dbReference type="GO" id="GO:0050566">
    <property type="term" value="F:asparaginyl-tRNA synthase (glutamine-hydrolyzing) activity"/>
    <property type="evidence" value="ECO:0007669"/>
    <property type="project" value="RHEA"/>
</dbReference>
<comment type="function">
    <text evidence="1">Allows the formation of correctly charged Asn-tRNA(Asn) or Gln-tRNA(Gln) through the transamidation of misacylated Asp-tRNA(Asn) or Glu-tRNA(Gln) in organisms which lack either or both of asparaginyl-tRNA or glutaminyl-tRNA synthetases. The reaction takes place in the presence of glutamine and ATP through an activated phospho-Asp-tRNA(Asn) or phospho-Glu-tRNA(Gln).</text>
</comment>
<sequence>MAETLTPEQVRKVARLARLKLTDEELQRLTPQLSDVLKYVDMLSEVDTDDVEPMAHAIEVHNVLRPDETRESLPREQALANAPNSDDRYFLVPQIIEGA</sequence>
<dbReference type="GO" id="GO:0016740">
    <property type="term" value="F:transferase activity"/>
    <property type="evidence" value="ECO:0007669"/>
    <property type="project" value="UniProtKB-KW"/>
</dbReference>
<dbReference type="HAMAP" id="MF_00122">
    <property type="entry name" value="GatC"/>
    <property type="match status" value="1"/>
</dbReference>
<dbReference type="RefSeq" id="WP_231746600.1">
    <property type="nucleotide sequence ID" value="NZ_CP036275.1"/>
</dbReference>
<keyword evidence="1" id="KW-0648">Protein biosynthesis</keyword>
<keyword evidence="3" id="KW-1185">Reference proteome</keyword>
<dbReference type="SUPFAM" id="SSF141000">
    <property type="entry name" value="Glu-tRNAGln amidotransferase C subunit"/>
    <property type="match status" value="1"/>
</dbReference>
<dbReference type="Proteomes" id="UP000320496">
    <property type="component" value="Chromosome"/>
</dbReference>
<comment type="similarity">
    <text evidence="1">Belongs to the GatC family.</text>
</comment>
<reference evidence="2 3" key="1">
    <citation type="submission" date="2019-02" db="EMBL/GenBank/DDBJ databases">
        <title>Deep-cultivation of Planctomycetes and their phenomic and genomic characterization uncovers novel biology.</title>
        <authorList>
            <person name="Wiegand S."/>
            <person name="Jogler M."/>
            <person name="Boedeker C."/>
            <person name="Pinto D."/>
            <person name="Vollmers J."/>
            <person name="Rivas-Marin E."/>
            <person name="Kohn T."/>
            <person name="Peeters S.H."/>
            <person name="Heuer A."/>
            <person name="Rast P."/>
            <person name="Oberbeckmann S."/>
            <person name="Bunk B."/>
            <person name="Jeske O."/>
            <person name="Meyerdierks A."/>
            <person name="Storesund J.E."/>
            <person name="Kallscheuer N."/>
            <person name="Luecker S."/>
            <person name="Lage O.M."/>
            <person name="Pohl T."/>
            <person name="Merkel B.J."/>
            <person name="Hornburger P."/>
            <person name="Mueller R.-W."/>
            <person name="Bruemmer F."/>
            <person name="Labrenz M."/>
            <person name="Spormann A.M."/>
            <person name="Op den Camp H."/>
            <person name="Overmann J."/>
            <person name="Amann R."/>
            <person name="Jetten M.S.M."/>
            <person name="Mascher T."/>
            <person name="Medema M.H."/>
            <person name="Devos D.P."/>
            <person name="Kaster A.-K."/>
            <person name="Ovreas L."/>
            <person name="Rohde M."/>
            <person name="Galperin M.Y."/>
            <person name="Jogler C."/>
        </authorList>
    </citation>
    <scope>NUCLEOTIDE SEQUENCE [LARGE SCALE GENOMIC DNA]</scope>
    <source>
        <strain evidence="2 3">Mal4</strain>
    </source>
</reference>
<name>A0A517ZBS5_9PLAN</name>
<comment type="catalytic activity">
    <reaction evidence="1">
        <text>L-aspartyl-tRNA(Asn) + L-glutamine + ATP + H2O = L-asparaginyl-tRNA(Asn) + L-glutamate + ADP + phosphate + 2 H(+)</text>
        <dbReference type="Rhea" id="RHEA:14513"/>
        <dbReference type="Rhea" id="RHEA-COMP:9674"/>
        <dbReference type="Rhea" id="RHEA-COMP:9677"/>
        <dbReference type="ChEBI" id="CHEBI:15377"/>
        <dbReference type="ChEBI" id="CHEBI:15378"/>
        <dbReference type="ChEBI" id="CHEBI:29985"/>
        <dbReference type="ChEBI" id="CHEBI:30616"/>
        <dbReference type="ChEBI" id="CHEBI:43474"/>
        <dbReference type="ChEBI" id="CHEBI:58359"/>
        <dbReference type="ChEBI" id="CHEBI:78515"/>
        <dbReference type="ChEBI" id="CHEBI:78516"/>
        <dbReference type="ChEBI" id="CHEBI:456216"/>
    </reaction>
</comment>
<dbReference type="InterPro" id="IPR003837">
    <property type="entry name" value="GatC"/>
</dbReference>
<dbReference type="NCBIfam" id="TIGR00135">
    <property type="entry name" value="gatC"/>
    <property type="match status" value="1"/>
</dbReference>
<dbReference type="EMBL" id="CP036275">
    <property type="protein sequence ID" value="QDU39945.1"/>
    <property type="molecule type" value="Genomic_DNA"/>
</dbReference>
<dbReference type="Pfam" id="PF02686">
    <property type="entry name" value="GatC"/>
    <property type="match status" value="1"/>
</dbReference>
<dbReference type="GO" id="GO:0006450">
    <property type="term" value="P:regulation of translational fidelity"/>
    <property type="evidence" value="ECO:0007669"/>
    <property type="project" value="InterPro"/>
</dbReference>
<comment type="subunit">
    <text evidence="1">Heterotrimer of A, B and C subunits.</text>
</comment>
<dbReference type="GO" id="GO:0005524">
    <property type="term" value="F:ATP binding"/>
    <property type="evidence" value="ECO:0007669"/>
    <property type="project" value="UniProtKB-KW"/>
</dbReference>
<evidence type="ECO:0000313" key="2">
    <source>
        <dbReference type="EMBL" id="QDU39945.1"/>
    </source>
</evidence>
<dbReference type="AlphaFoldDB" id="A0A517ZBS5"/>
<dbReference type="GO" id="GO:0006412">
    <property type="term" value="P:translation"/>
    <property type="evidence" value="ECO:0007669"/>
    <property type="project" value="UniProtKB-UniRule"/>
</dbReference>
<dbReference type="GO" id="GO:0070681">
    <property type="term" value="P:glutaminyl-tRNAGln biosynthesis via transamidation"/>
    <property type="evidence" value="ECO:0007669"/>
    <property type="project" value="TreeGrafter"/>
</dbReference>
<keyword evidence="1" id="KW-0067">ATP-binding</keyword>
<accession>A0A517ZBS5</accession>
<dbReference type="PANTHER" id="PTHR15004">
    <property type="entry name" value="GLUTAMYL-TRNA(GLN) AMIDOTRANSFERASE SUBUNIT C, MITOCHONDRIAL"/>
    <property type="match status" value="1"/>
</dbReference>
<dbReference type="GO" id="GO:0050567">
    <property type="term" value="F:glutaminyl-tRNA synthase (glutamine-hydrolyzing) activity"/>
    <property type="evidence" value="ECO:0007669"/>
    <property type="project" value="UniProtKB-UniRule"/>
</dbReference>
<gene>
    <name evidence="1 2" type="primary">gatC</name>
    <name evidence="2" type="ORF">Mal4_42990</name>
</gene>
<dbReference type="EC" id="6.3.5.-" evidence="1"/>
<dbReference type="Gene3D" id="1.10.20.60">
    <property type="entry name" value="Glu-tRNAGln amidotransferase C subunit, N-terminal domain"/>
    <property type="match status" value="1"/>
</dbReference>
<keyword evidence="2" id="KW-0808">Transferase</keyword>
<protein>
    <recommendedName>
        <fullName evidence="1">Aspartyl/glutamyl-tRNA(Asn/Gln) amidotransferase subunit C</fullName>
        <shortName evidence="1">Asp/Glu-ADT subunit C</shortName>
        <ecNumber evidence="1">6.3.5.-</ecNumber>
    </recommendedName>
</protein>
<evidence type="ECO:0000313" key="3">
    <source>
        <dbReference type="Proteomes" id="UP000320496"/>
    </source>
</evidence>
<proteinExistence type="inferred from homology"/>
<keyword evidence="1" id="KW-0547">Nucleotide-binding</keyword>